<dbReference type="InterPro" id="IPR036188">
    <property type="entry name" value="FAD/NAD-bd_sf"/>
</dbReference>
<sequence>MGSEGYLINQFLCSRTNVREDQWGGSKENRMRFALEIVAAIRQRVSSRFLLIFRLSMLDLVENGSSWKDTVLLARALENQGIRLLNTGIGWHESRIPTIAGMVPQAAFAWVTERMKKEVSIPLIASNRINSPEIAETLLRQNQADLISMARPLLADPAFAKKARDGQQKTINTCIACNQACLDHVFRGKTVSCMVNPLACHETKILLQAPQKKKNILVVGAGVAGLAFAEAAAQRGHRITLVEKAEKIGGQFNLAKQIPGKQEYNETLRYFNTVLPQLGVRVVTGREIAKGDFESFPHHEIVLATGVRPRIPAIEGIHHPMVITYEQLISGEKQAGACVAVLGGGGIGFDVCTLLSKSNTADQEKVATWLLRWGVDPDLRTPGGIVKKRPLLSTAERKIFLLQRSADKFGAKLQPTTGWIHRLSLRQKKVDMRKNLSYEKIDDQGLHLRQDGSPLLLEVDTIVLCTGQVENIPDYSALHRGKKRVHTIGGARLAQGLDAKRAIKEAVELAAIF</sequence>
<dbReference type="InterPro" id="IPR051793">
    <property type="entry name" value="NADH:flavin_oxidoreductase"/>
</dbReference>
<dbReference type="InterPro" id="IPR023753">
    <property type="entry name" value="FAD/NAD-binding_dom"/>
</dbReference>
<dbReference type="EMBL" id="OB662538">
    <property type="protein sequence ID" value="CAD7230212.1"/>
    <property type="molecule type" value="Genomic_DNA"/>
</dbReference>
<dbReference type="GO" id="GO:0010181">
    <property type="term" value="F:FMN binding"/>
    <property type="evidence" value="ECO:0007669"/>
    <property type="project" value="InterPro"/>
</dbReference>
<dbReference type="GO" id="GO:0016491">
    <property type="term" value="F:oxidoreductase activity"/>
    <property type="evidence" value="ECO:0007669"/>
    <property type="project" value="UniProtKB-KW"/>
</dbReference>
<evidence type="ECO:0000256" key="7">
    <source>
        <dbReference type="ARBA" id="ARBA00023002"/>
    </source>
</evidence>
<keyword evidence="4" id="KW-0285">Flavoprotein</keyword>
<dbReference type="SUPFAM" id="SSF51905">
    <property type="entry name" value="FAD/NAD(P)-binding domain"/>
    <property type="match status" value="1"/>
</dbReference>
<keyword evidence="5" id="KW-0288">FMN</keyword>
<dbReference type="Gene3D" id="3.20.20.70">
    <property type="entry name" value="Aldolase class I"/>
    <property type="match status" value="1"/>
</dbReference>
<dbReference type="SUPFAM" id="SSF51971">
    <property type="entry name" value="Nucleotide-binding domain"/>
    <property type="match status" value="1"/>
</dbReference>
<evidence type="ECO:0000256" key="4">
    <source>
        <dbReference type="ARBA" id="ARBA00022630"/>
    </source>
</evidence>
<feature type="domain" description="NADH:flavin oxidoreductase/NADH oxidase N-terminal" evidence="10">
    <location>
        <begin position="1"/>
        <end position="168"/>
    </location>
</feature>
<dbReference type="Pfam" id="PF07992">
    <property type="entry name" value="Pyr_redox_2"/>
    <property type="match status" value="1"/>
</dbReference>
<dbReference type="Gene3D" id="3.50.50.60">
    <property type="entry name" value="FAD/NAD(P)-binding domain"/>
    <property type="match status" value="1"/>
</dbReference>
<comment type="similarity">
    <text evidence="3">In the N-terminal section; belongs to the NADH:flavin oxidoreductase/NADH oxidase family.</text>
</comment>
<reference evidence="12" key="1">
    <citation type="submission" date="2020-11" db="EMBL/GenBank/DDBJ databases">
        <authorList>
            <person name="Tran Van P."/>
        </authorList>
    </citation>
    <scope>NUCLEOTIDE SEQUENCE</scope>
</reference>
<evidence type="ECO:0000256" key="3">
    <source>
        <dbReference type="ARBA" id="ARBA00011048"/>
    </source>
</evidence>
<dbReference type="GO" id="GO:0051536">
    <property type="term" value="F:iron-sulfur cluster binding"/>
    <property type="evidence" value="ECO:0007669"/>
    <property type="project" value="UniProtKB-KW"/>
</dbReference>
<keyword evidence="6" id="KW-0479">Metal-binding</keyword>
<dbReference type="Pfam" id="PF00724">
    <property type="entry name" value="Oxidored_FMN"/>
    <property type="match status" value="1"/>
</dbReference>
<evidence type="ECO:0000259" key="11">
    <source>
        <dbReference type="Pfam" id="PF07992"/>
    </source>
</evidence>
<evidence type="ECO:0000256" key="1">
    <source>
        <dbReference type="ARBA" id="ARBA00001917"/>
    </source>
</evidence>
<protein>
    <submittedName>
        <fullName evidence="12">Uncharacterized protein</fullName>
    </submittedName>
</protein>
<comment type="cofactor">
    <cofactor evidence="2">
        <name>[4Fe-4S] cluster</name>
        <dbReference type="ChEBI" id="CHEBI:49883"/>
    </cofactor>
</comment>
<dbReference type="SUPFAM" id="SSF51395">
    <property type="entry name" value="FMN-linked oxidoreductases"/>
    <property type="match status" value="1"/>
</dbReference>
<evidence type="ECO:0000256" key="5">
    <source>
        <dbReference type="ARBA" id="ARBA00022643"/>
    </source>
</evidence>
<accession>A0A7R8WGY5</accession>
<evidence type="ECO:0000256" key="6">
    <source>
        <dbReference type="ARBA" id="ARBA00022723"/>
    </source>
</evidence>
<feature type="domain" description="FAD/NAD(P)-binding" evidence="11">
    <location>
        <begin position="215"/>
        <end position="472"/>
    </location>
</feature>
<keyword evidence="9" id="KW-0411">Iron-sulfur</keyword>
<name>A0A7R8WGY5_9CRUS</name>
<keyword evidence="7" id="KW-0560">Oxidoreductase</keyword>
<dbReference type="GO" id="GO:0046872">
    <property type="term" value="F:metal ion binding"/>
    <property type="evidence" value="ECO:0007669"/>
    <property type="project" value="UniProtKB-KW"/>
</dbReference>
<dbReference type="InterPro" id="IPR001155">
    <property type="entry name" value="OxRdtase_FMN_N"/>
</dbReference>
<evidence type="ECO:0000256" key="9">
    <source>
        <dbReference type="ARBA" id="ARBA00023014"/>
    </source>
</evidence>
<dbReference type="InterPro" id="IPR013785">
    <property type="entry name" value="Aldolase_TIM"/>
</dbReference>
<organism evidence="12">
    <name type="scientific">Cyprideis torosa</name>
    <dbReference type="NCBI Taxonomy" id="163714"/>
    <lineage>
        <taxon>Eukaryota</taxon>
        <taxon>Metazoa</taxon>
        <taxon>Ecdysozoa</taxon>
        <taxon>Arthropoda</taxon>
        <taxon>Crustacea</taxon>
        <taxon>Oligostraca</taxon>
        <taxon>Ostracoda</taxon>
        <taxon>Podocopa</taxon>
        <taxon>Podocopida</taxon>
        <taxon>Cytherocopina</taxon>
        <taxon>Cytheroidea</taxon>
        <taxon>Cytherideidae</taxon>
        <taxon>Cyprideis</taxon>
    </lineage>
</organism>
<keyword evidence="8" id="KW-0408">Iron</keyword>
<comment type="cofactor">
    <cofactor evidence="1">
        <name>FMN</name>
        <dbReference type="ChEBI" id="CHEBI:58210"/>
    </cofactor>
</comment>
<evidence type="ECO:0000256" key="2">
    <source>
        <dbReference type="ARBA" id="ARBA00001966"/>
    </source>
</evidence>
<evidence type="ECO:0000259" key="10">
    <source>
        <dbReference type="Pfam" id="PF00724"/>
    </source>
</evidence>
<dbReference type="Gene3D" id="3.40.50.720">
    <property type="entry name" value="NAD(P)-binding Rossmann-like Domain"/>
    <property type="match status" value="1"/>
</dbReference>
<dbReference type="PRINTS" id="PR00368">
    <property type="entry name" value="FADPNR"/>
</dbReference>
<dbReference type="OrthoDB" id="8122781at2759"/>
<dbReference type="PANTHER" id="PTHR42917">
    <property type="entry name" value="2,4-DIENOYL-COA REDUCTASE"/>
    <property type="match status" value="1"/>
</dbReference>
<evidence type="ECO:0000313" key="12">
    <source>
        <dbReference type="EMBL" id="CAD7230212.1"/>
    </source>
</evidence>
<gene>
    <name evidence="12" type="ORF">CTOB1V02_LOCUS8074</name>
</gene>
<dbReference type="AlphaFoldDB" id="A0A7R8WGY5"/>
<evidence type="ECO:0000256" key="8">
    <source>
        <dbReference type="ARBA" id="ARBA00023004"/>
    </source>
</evidence>
<dbReference type="PANTHER" id="PTHR42917:SF2">
    <property type="entry name" value="2,4-DIENOYL-COA REDUCTASE [(2E)-ENOYL-COA-PRODUCING]"/>
    <property type="match status" value="1"/>
</dbReference>
<proteinExistence type="inferred from homology"/>